<dbReference type="PANTHER" id="PTHR35862:SF1">
    <property type="entry name" value="FELS-2 PROPHAGE PROTEIN"/>
    <property type="match status" value="1"/>
</dbReference>
<dbReference type="InterPro" id="IPR014507">
    <property type="entry name" value="Baseplate_assembly_J_pred"/>
</dbReference>
<dbReference type="InterPro" id="IPR058530">
    <property type="entry name" value="Baseplate_J-like_C"/>
</dbReference>
<comment type="caution">
    <text evidence="3">The sequence shown here is derived from an EMBL/GenBank/DDBJ whole genome shotgun (WGS) entry which is preliminary data.</text>
</comment>
<accession>A0ABY3P899</accession>
<name>A0ABY3P899_9ENTR</name>
<keyword evidence="4" id="KW-1185">Reference proteome</keyword>
<dbReference type="RefSeq" id="WP_102104812.1">
    <property type="nucleotide sequence ID" value="NZ_DALZBM010000003.1"/>
</dbReference>
<reference evidence="3 4" key="1">
    <citation type="submission" date="2019-08" db="EMBL/GenBank/DDBJ databases">
        <title>The draft genome of Lelliottia nimipressuralis strain CICC 24156.</title>
        <authorList>
            <person name="Wu W."/>
            <person name="Feng Y."/>
            <person name="Zong Z."/>
        </authorList>
    </citation>
    <scope>NUCLEOTIDE SEQUENCE [LARGE SCALE GENOMIC DNA]</scope>
    <source>
        <strain evidence="3 4">CICC 24156</strain>
    </source>
</reference>
<protein>
    <submittedName>
        <fullName evidence="3">Baseplate assembly protein</fullName>
    </submittedName>
</protein>
<dbReference type="Proteomes" id="UP000323910">
    <property type="component" value="Unassembled WGS sequence"/>
</dbReference>
<evidence type="ECO:0000313" key="4">
    <source>
        <dbReference type="Proteomes" id="UP000323910"/>
    </source>
</evidence>
<evidence type="ECO:0000259" key="1">
    <source>
        <dbReference type="Pfam" id="PF26078"/>
    </source>
</evidence>
<evidence type="ECO:0000313" key="3">
    <source>
        <dbReference type="EMBL" id="TYT35716.1"/>
    </source>
</evidence>
<dbReference type="EMBL" id="VTFR01000001">
    <property type="protein sequence ID" value="TYT35716.1"/>
    <property type="molecule type" value="Genomic_DNA"/>
</dbReference>
<evidence type="ECO:0000259" key="2">
    <source>
        <dbReference type="Pfam" id="PF26079"/>
    </source>
</evidence>
<organism evidence="3 4">
    <name type="scientific">Lelliottia nimipressuralis</name>
    <dbReference type="NCBI Taxonomy" id="69220"/>
    <lineage>
        <taxon>Bacteria</taxon>
        <taxon>Pseudomonadati</taxon>
        <taxon>Pseudomonadota</taxon>
        <taxon>Gammaproteobacteria</taxon>
        <taxon>Enterobacterales</taxon>
        <taxon>Enterobacteriaceae</taxon>
        <taxon>Lelliottia</taxon>
    </lineage>
</organism>
<feature type="domain" description="Baseplate J-like central" evidence="1">
    <location>
        <begin position="137"/>
        <end position="208"/>
    </location>
</feature>
<dbReference type="InterPro" id="IPR058531">
    <property type="entry name" value="Baseplate_J_M"/>
</dbReference>
<proteinExistence type="predicted"/>
<feature type="domain" description="Baseplate J-like C-terminal" evidence="2">
    <location>
        <begin position="215"/>
        <end position="286"/>
    </location>
</feature>
<gene>
    <name evidence="3" type="ORF">FZO59_01095</name>
</gene>
<dbReference type="PANTHER" id="PTHR35862">
    <property type="entry name" value="FELS-2 PROPHAGE PROTEIN"/>
    <property type="match status" value="1"/>
</dbReference>
<dbReference type="Pfam" id="PF26078">
    <property type="entry name" value="Baseplate_J_M"/>
    <property type="match status" value="1"/>
</dbReference>
<sequence length="302" mass="32850">MAIVDLSQLAAPDVVEELNYEILLAERKATLISLYPEDQQEAIARTLTLESEPIVKLLQENAYREVIWRQHVNEAARAVMLAYAAGNDLDNIGANYNVTRLVITPGDESSLPPTPAVMEADTDYRLRIQQAFEGMSVAGSTGAYQFHGRSADGRVADISVISPEPANVTISVLSRENNGVASEELLAVIRNALNDEDVRPVADRVTVQSANIIDYKVDASLFLYPGPESEPVLSAAKAKLKSYISAQHRLGRDIRKSAIYAALHVEGVQRVELAAPLADIVLDSTQASWCSEYSVTIGGNDE</sequence>
<dbReference type="Pfam" id="PF26079">
    <property type="entry name" value="Baseplate_J_C"/>
    <property type="match status" value="1"/>
</dbReference>
<dbReference type="PIRSF" id="PIRSF020481">
    <property type="entry name" value="BAP"/>
    <property type="match status" value="1"/>
</dbReference>
<dbReference type="InterPro" id="IPR052726">
    <property type="entry name" value="Phage_Baseplate_Hub"/>
</dbReference>